<dbReference type="PANTHER" id="PTHR23011">
    <property type="entry name" value="CYCLIC NUCLEOTIDE-BINDING DOMAIN CONTAINING PROTEIN"/>
    <property type="match status" value="1"/>
</dbReference>
<keyword evidence="3" id="KW-1185">Reference proteome</keyword>
<dbReference type="InterPro" id="IPR000595">
    <property type="entry name" value="cNMP-bd_dom"/>
</dbReference>
<evidence type="ECO:0000313" key="2">
    <source>
        <dbReference type="EMBL" id="MDS9470084.1"/>
    </source>
</evidence>
<dbReference type="Gene3D" id="2.60.120.10">
    <property type="entry name" value="Jelly Rolls"/>
    <property type="match status" value="1"/>
</dbReference>
<dbReference type="Pfam" id="PF00027">
    <property type="entry name" value="cNMP_binding"/>
    <property type="match status" value="1"/>
</dbReference>
<sequence length="150" mass="16050">MLLEDEVALLRKLPLLSRVDPGRLKVLCFASDRESFAPGEVLFREGEASAGAYVILSGSVDVFKSVEDSHYTKTGSDAAVAIIGQSSMLNDTPRRATVTALTDVEVLRINSSCFMQLMTSCCKSSEGVIRSLGAQLGDADVAKKAMSSDR</sequence>
<name>A0ABU2HYD9_9RHOB</name>
<comment type="caution">
    <text evidence="2">The sequence shown here is derived from an EMBL/GenBank/DDBJ whole genome shotgun (WGS) entry which is preliminary data.</text>
</comment>
<protein>
    <submittedName>
        <fullName evidence="2">Cyclic nucleotide-binding domain-containing protein</fullName>
    </submittedName>
</protein>
<dbReference type="RefSeq" id="WP_311162885.1">
    <property type="nucleotide sequence ID" value="NZ_JAVQLW010000005.1"/>
</dbReference>
<dbReference type="CDD" id="cd00038">
    <property type="entry name" value="CAP_ED"/>
    <property type="match status" value="1"/>
</dbReference>
<dbReference type="SMART" id="SM00100">
    <property type="entry name" value="cNMP"/>
    <property type="match status" value="1"/>
</dbReference>
<dbReference type="InterPro" id="IPR018490">
    <property type="entry name" value="cNMP-bd_dom_sf"/>
</dbReference>
<gene>
    <name evidence="2" type="ORF">RGQ15_21260</name>
</gene>
<dbReference type="SUPFAM" id="SSF51206">
    <property type="entry name" value="cAMP-binding domain-like"/>
    <property type="match status" value="1"/>
</dbReference>
<dbReference type="PANTHER" id="PTHR23011:SF28">
    <property type="entry name" value="CYCLIC NUCLEOTIDE-BINDING DOMAIN CONTAINING PROTEIN"/>
    <property type="match status" value="1"/>
</dbReference>
<reference evidence="3" key="1">
    <citation type="submission" date="2023-07" db="EMBL/GenBank/DDBJ databases">
        <title>Paracoccus sp. MBLB3053 whole genome sequence.</title>
        <authorList>
            <person name="Hwang C.Y."/>
            <person name="Cho E.-S."/>
            <person name="Seo M.-J."/>
        </authorList>
    </citation>
    <scope>NUCLEOTIDE SEQUENCE [LARGE SCALE GENOMIC DNA]</scope>
    <source>
        <strain evidence="3">MBLB3053</strain>
    </source>
</reference>
<dbReference type="Proteomes" id="UP001269144">
    <property type="component" value="Unassembled WGS sequence"/>
</dbReference>
<evidence type="ECO:0000313" key="3">
    <source>
        <dbReference type="Proteomes" id="UP001269144"/>
    </source>
</evidence>
<proteinExistence type="predicted"/>
<dbReference type="InterPro" id="IPR014710">
    <property type="entry name" value="RmlC-like_jellyroll"/>
</dbReference>
<feature type="domain" description="Cyclic nucleotide-binding" evidence="1">
    <location>
        <begin position="15"/>
        <end position="118"/>
    </location>
</feature>
<accession>A0ABU2HYD9</accession>
<dbReference type="EMBL" id="JAVQLW010000005">
    <property type="protein sequence ID" value="MDS9470084.1"/>
    <property type="molecule type" value="Genomic_DNA"/>
</dbReference>
<evidence type="ECO:0000259" key="1">
    <source>
        <dbReference type="PROSITE" id="PS50042"/>
    </source>
</evidence>
<dbReference type="PROSITE" id="PS50042">
    <property type="entry name" value="CNMP_BINDING_3"/>
    <property type="match status" value="1"/>
</dbReference>
<organism evidence="2 3">
    <name type="scientific">Paracoccus aurantius</name>
    <dbReference type="NCBI Taxonomy" id="3073814"/>
    <lineage>
        <taxon>Bacteria</taxon>
        <taxon>Pseudomonadati</taxon>
        <taxon>Pseudomonadota</taxon>
        <taxon>Alphaproteobacteria</taxon>
        <taxon>Rhodobacterales</taxon>
        <taxon>Paracoccaceae</taxon>
        <taxon>Paracoccus</taxon>
    </lineage>
</organism>